<sequence length="68" mass="7615">MLTRDVVLPPESTGTPLRARKRESTVTGYSTRLRDFLSAVVKSTWLPSYCWERARGTTPPAPLSSLHL</sequence>
<keyword evidence="3" id="KW-1185">Reference proteome</keyword>
<evidence type="ECO:0000256" key="1">
    <source>
        <dbReference type="SAM" id="MobiDB-lite"/>
    </source>
</evidence>
<gene>
    <name evidence="2" type="ORF">CesoFtcFv8_020776</name>
</gene>
<feature type="region of interest" description="Disordered" evidence="1">
    <location>
        <begin position="1"/>
        <end position="23"/>
    </location>
</feature>
<dbReference type="AlphaFoldDB" id="A0AAN8BCD6"/>
<accession>A0AAN8BCD6</accession>
<evidence type="ECO:0000313" key="3">
    <source>
        <dbReference type="Proteomes" id="UP001335648"/>
    </source>
</evidence>
<reference evidence="2 3" key="1">
    <citation type="journal article" date="2023" name="Mol. Biol. Evol.">
        <title>Genomics of Secondarily Temperate Adaptation in the Only Non-Antarctic Icefish.</title>
        <authorList>
            <person name="Rivera-Colon A.G."/>
            <person name="Rayamajhi N."/>
            <person name="Minhas B.F."/>
            <person name="Madrigal G."/>
            <person name="Bilyk K.T."/>
            <person name="Yoon V."/>
            <person name="Hune M."/>
            <person name="Gregory S."/>
            <person name="Cheng C.H.C."/>
            <person name="Catchen J.M."/>
        </authorList>
    </citation>
    <scope>NUCLEOTIDE SEQUENCE [LARGE SCALE GENOMIC DNA]</scope>
    <source>
        <strain evidence="2">JC2023a</strain>
    </source>
</reference>
<dbReference type="Proteomes" id="UP001335648">
    <property type="component" value="Unassembled WGS sequence"/>
</dbReference>
<protein>
    <submittedName>
        <fullName evidence="2">Uncharacterized protein</fullName>
    </submittedName>
</protein>
<organism evidence="2 3">
    <name type="scientific">Champsocephalus esox</name>
    <name type="common">pike icefish</name>
    <dbReference type="NCBI Taxonomy" id="159716"/>
    <lineage>
        <taxon>Eukaryota</taxon>
        <taxon>Metazoa</taxon>
        <taxon>Chordata</taxon>
        <taxon>Craniata</taxon>
        <taxon>Vertebrata</taxon>
        <taxon>Euteleostomi</taxon>
        <taxon>Actinopterygii</taxon>
        <taxon>Neopterygii</taxon>
        <taxon>Teleostei</taxon>
        <taxon>Neoteleostei</taxon>
        <taxon>Acanthomorphata</taxon>
        <taxon>Eupercaria</taxon>
        <taxon>Perciformes</taxon>
        <taxon>Notothenioidei</taxon>
        <taxon>Channichthyidae</taxon>
        <taxon>Champsocephalus</taxon>
    </lineage>
</organism>
<evidence type="ECO:0000313" key="2">
    <source>
        <dbReference type="EMBL" id="KAK5882162.1"/>
    </source>
</evidence>
<comment type="caution">
    <text evidence="2">The sequence shown here is derived from an EMBL/GenBank/DDBJ whole genome shotgun (WGS) entry which is preliminary data.</text>
</comment>
<proteinExistence type="predicted"/>
<name>A0AAN8BCD6_9TELE</name>
<dbReference type="EMBL" id="JAULUE010002062">
    <property type="protein sequence ID" value="KAK5882162.1"/>
    <property type="molecule type" value="Genomic_DNA"/>
</dbReference>